<proteinExistence type="predicted"/>
<keyword evidence="3" id="KW-1185">Reference proteome</keyword>
<organism evidence="2 3">
    <name type="scientific">Heterodera trifolii</name>
    <dbReference type="NCBI Taxonomy" id="157864"/>
    <lineage>
        <taxon>Eukaryota</taxon>
        <taxon>Metazoa</taxon>
        <taxon>Ecdysozoa</taxon>
        <taxon>Nematoda</taxon>
        <taxon>Chromadorea</taxon>
        <taxon>Rhabditida</taxon>
        <taxon>Tylenchina</taxon>
        <taxon>Tylenchomorpha</taxon>
        <taxon>Tylenchoidea</taxon>
        <taxon>Heteroderidae</taxon>
        <taxon>Heteroderinae</taxon>
        <taxon>Heterodera</taxon>
    </lineage>
</organism>
<dbReference type="Proteomes" id="UP001620626">
    <property type="component" value="Unassembled WGS sequence"/>
</dbReference>
<feature type="compositionally biased region" description="Basic and acidic residues" evidence="1">
    <location>
        <begin position="198"/>
        <end position="260"/>
    </location>
</feature>
<evidence type="ECO:0000313" key="2">
    <source>
        <dbReference type="EMBL" id="KAL3080424.1"/>
    </source>
</evidence>
<feature type="compositionally biased region" description="Basic and acidic residues" evidence="1">
    <location>
        <begin position="148"/>
        <end position="191"/>
    </location>
</feature>
<name>A0ABD2IJX1_9BILA</name>
<feature type="region of interest" description="Disordered" evidence="1">
    <location>
        <begin position="125"/>
        <end position="266"/>
    </location>
</feature>
<comment type="caution">
    <text evidence="2">The sequence shown here is derived from an EMBL/GenBank/DDBJ whole genome shotgun (WGS) entry which is preliminary data.</text>
</comment>
<protein>
    <submittedName>
        <fullName evidence="2">Uncharacterized protein</fullName>
    </submittedName>
</protein>
<dbReference type="EMBL" id="JBICBT010001160">
    <property type="protein sequence ID" value="KAL3080424.1"/>
    <property type="molecule type" value="Genomic_DNA"/>
</dbReference>
<accession>A0ABD2IJX1</accession>
<evidence type="ECO:0000313" key="3">
    <source>
        <dbReference type="Proteomes" id="UP001620626"/>
    </source>
</evidence>
<reference evidence="2 3" key="1">
    <citation type="submission" date="2024-10" db="EMBL/GenBank/DDBJ databases">
        <authorList>
            <person name="Kim D."/>
        </authorList>
    </citation>
    <scope>NUCLEOTIDE SEQUENCE [LARGE SCALE GENOMIC DNA]</scope>
    <source>
        <strain evidence="2">BH-2024</strain>
    </source>
</reference>
<sequence length="266" mass="31648">MSNSFFVILPSNTPGFVGNKTNKFKVHLPKKLVFDGPGWMVGMSGIIYPNSWATVGTLEKQYVVVHLRDGRKFRFRVPRGSFLSPQQLERGMHHGMISEMERHLTRKRSIQYPDEGEILDMEVVEEEETEEAPINPLKNRTKLAQLSLKHERDKKEREEEDKRRQQREEQLRKQREEQQRKQREEQQRKQQGEQQQKQQEKEQEKARKSEADRVAKEKKTEKERLAKEEEERLAKKKAEDERLAREKKEKEDERLSKTSDTKVTVV</sequence>
<evidence type="ECO:0000256" key="1">
    <source>
        <dbReference type="SAM" id="MobiDB-lite"/>
    </source>
</evidence>
<dbReference type="AlphaFoldDB" id="A0ABD2IJX1"/>
<gene>
    <name evidence="2" type="ORF">niasHT_038861</name>
</gene>